<gene>
    <name evidence="9" type="primary">RIMBP2</name>
    <name evidence="9" type="ORF">TNIN_467481</name>
</gene>
<dbReference type="PANTHER" id="PTHR14234">
    <property type="entry name" value="RIM BINDING PROTEIN-RELATED"/>
    <property type="match status" value="1"/>
</dbReference>
<proteinExistence type="inferred from homology"/>
<accession>A0A8X6X038</accession>
<dbReference type="Pfam" id="PF14604">
    <property type="entry name" value="SH3_9"/>
    <property type="match status" value="1"/>
</dbReference>
<evidence type="ECO:0000259" key="7">
    <source>
        <dbReference type="PROSITE" id="PS50002"/>
    </source>
</evidence>
<feature type="coiled-coil region" evidence="5">
    <location>
        <begin position="10"/>
        <end position="37"/>
    </location>
</feature>
<evidence type="ECO:0000313" key="9">
    <source>
        <dbReference type="EMBL" id="GFY43431.1"/>
    </source>
</evidence>
<dbReference type="InterPro" id="IPR001452">
    <property type="entry name" value="SH3_domain"/>
</dbReference>
<dbReference type="GO" id="GO:0007274">
    <property type="term" value="P:neuromuscular synaptic transmission"/>
    <property type="evidence" value="ECO:0007669"/>
    <property type="project" value="TreeGrafter"/>
</dbReference>
<organism evidence="9 10">
    <name type="scientific">Trichonephila inaurata madagascariensis</name>
    <dbReference type="NCBI Taxonomy" id="2747483"/>
    <lineage>
        <taxon>Eukaryota</taxon>
        <taxon>Metazoa</taxon>
        <taxon>Ecdysozoa</taxon>
        <taxon>Arthropoda</taxon>
        <taxon>Chelicerata</taxon>
        <taxon>Arachnida</taxon>
        <taxon>Araneae</taxon>
        <taxon>Araneomorphae</taxon>
        <taxon>Entelegynae</taxon>
        <taxon>Araneoidea</taxon>
        <taxon>Nephilidae</taxon>
        <taxon>Trichonephila</taxon>
        <taxon>Trichonephila inaurata</taxon>
    </lineage>
</organism>
<dbReference type="InterPro" id="IPR036116">
    <property type="entry name" value="FN3_sf"/>
</dbReference>
<dbReference type="InterPro" id="IPR057884">
    <property type="entry name" value="FN3_RIM-BP1/2/3"/>
</dbReference>
<dbReference type="OrthoDB" id="4158657at2759"/>
<evidence type="ECO:0000256" key="4">
    <source>
        <dbReference type="PROSITE-ProRule" id="PRU00192"/>
    </source>
</evidence>
<dbReference type="Gene3D" id="2.30.30.40">
    <property type="entry name" value="SH3 Domains"/>
    <property type="match status" value="1"/>
</dbReference>
<feature type="region of interest" description="Disordered" evidence="6">
    <location>
        <begin position="202"/>
        <end position="254"/>
    </location>
</feature>
<dbReference type="AlphaFoldDB" id="A0A8X6X038"/>
<dbReference type="PROSITE" id="PS50002">
    <property type="entry name" value="SH3"/>
    <property type="match status" value="1"/>
</dbReference>
<keyword evidence="3" id="KW-0677">Repeat</keyword>
<dbReference type="Proteomes" id="UP000886998">
    <property type="component" value="Unassembled WGS sequence"/>
</dbReference>
<evidence type="ECO:0000313" key="10">
    <source>
        <dbReference type="Proteomes" id="UP000886998"/>
    </source>
</evidence>
<dbReference type="InterPro" id="IPR013783">
    <property type="entry name" value="Ig-like_fold"/>
</dbReference>
<dbReference type="InterPro" id="IPR036028">
    <property type="entry name" value="SH3-like_dom_sf"/>
</dbReference>
<protein>
    <submittedName>
        <fullName evidence="9">RIMS-binding protein 2</fullName>
    </submittedName>
</protein>
<keyword evidence="2 4" id="KW-0728">SH3 domain</keyword>
<dbReference type="EMBL" id="BMAV01003669">
    <property type="protein sequence ID" value="GFY43431.1"/>
    <property type="molecule type" value="Genomic_DNA"/>
</dbReference>
<feature type="domain" description="Fibronectin type-III" evidence="8">
    <location>
        <begin position="538"/>
        <end position="627"/>
    </location>
</feature>
<evidence type="ECO:0000259" key="8">
    <source>
        <dbReference type="PROSITE" id="PS50853"/>
    </source>
</evidence>
<dbReference type="SUPFAM" id="SSF49265">
    <property type="entry name" value="Fibronectin type III"/>
    <property type="match status" value="1"/>
</dbReference>
<feature type="compositionally biased region" description="Basic and acidic residues" evidence="6">
    <location>
        <begin position="235"/>
        <end position="245"/>
    </location>
</feature>
<reference evidence="9" key="1">
    <citation type="submission" date="2020-08" db="EMBL/GenBank/DDBJ databases">
        <title>Multicomponent nature underlies the extraordinary mechanical properties of spider dragline silk.</title>
        <authorList>
            <person name="Kono N."/>
            <person name="Nakamura H."/>
            <person name="Mori M."/>
            <person name="Yoshida Y."/>
            <person name="Ohtoshi R."/>
            <person name="Malay A.D."/>
            <person name="Moran D.A.P."/>
            <person name="Tomita M."/>
            <person name="Numata K."/>
            <person name="Arakawa K."/>
        </authorList>
    </citation>
    <scope>NUCLEOTIDE SEQUENCE</scope>
</reference>
<evidence type="ECO:0000256" key="2">
    <source>
        <dbReference type="ARBA" id="ARBA00022443"/>
    </source>
</evidence>
<evidence type="ECO:0000256" key="1">
    <source>
        <dbReference type="ARBA" id="ARBA00010749"/>
    </source>
</evidence>
<keyword evidence="10" id="KW-1185">Reference proteome</keyword>
<dbReference type="SMART" id="SM00326">
    <property type="entry name" value="SH3"/>
    <property type="match status" value="1"/>
</dbReference>
<name>A0A8X6X038_9ARAC</name>
<dbReference type="PANTHER" id="PTHR14234:SF19">
    <property type="entry name" value="RIM-BINDING PROTEIN, ISOFORM F"/>
    <property type="match status" value="1"/>
</dbReference>
<comment type="caution">
    <text evidence="9">The sequence shown here is derived from an EMBL/GenBank/DDBJ whole genome shotgun (WGS) entry which is preliminary data.</text>
</comment>
<dbReference type="InterPro" id="IPR040325">
    <property type="entry name" value="RIMBP1/2/3"/>
</dbReference>
<dbReference type="FunFam" id="2.30.30.40:FF:000006">
    <property type="entry name" value="RIMS-binding protein 2 isoform X1"/>
    <property type="match status" value="1"/>
</dbReference>
<dbReference type="CDD" id="cd00063">
    <property type="entry name" value="FN3"/>
    <property type="match status" value="2"/>
</dbReference>
<evidence type="ECO:0000256" key="3">
    <source>
        <dbReference type="ARBA" id="ARBA00022737"/>
    </source>
</evidence>
<dbReference type="InterPro" id="IPR003961">
    <property type="entry name" value="FN3_dom"/>
</dbReference>
<keyword evidence="5" id="KW-0175">Coiled coil</keyword>
<evidence type="ECO:0000256" key="6">
    <source>
        <dbReference type="SAM" id="MobiDB-lite"/>
    </source>
</evidence>
<sequence length="790" mass="87129">MFHFLSFQQIRDADERRKKLEQQKLAAATELQAKQEEIKTIPNEAERQKAMENIQNLEMSLQLDATSEPGSFSTHQVLPTTRPVVSPVPPNYVHTPLAYGTAENAPPPNTLRDSAVLQPPEPSTYQYGTSVIYSIEGPIISEVARDVENPVSNTNLHKEDARAQMEINNVEIDRILARIEQDNRILAELEKSRATVDLPLVPASANPTRDEMSSRERNLSLPSNLPLVPASTNPTRDEMSSRERNLSLPTKQSVSRQELEQLMAKLEQDNRILAELDKKRNILESYSTSLSSKSSSFLAANSFAGHHSIMPSPSPSLGSLRDPSASLALQGLTASASSASLHHALVPAGHTLIPTALLHRLAPAAAAEAALTEEEMLDSIDFIELPGRGRCNIYCARYTYDPLKQSPNENPEAELALNAGDYVIIYGEMDEDGFFNGELLDGRKGLVPSNFVEKLTGEELFEFHATVLYGNRDSDDSSVSFSYAQDMEMTVSDDLLHPDDFHRMNDYIDLEDIEDIDQDNDENEEEKENENFVRGVPPPQRLILERQMNKSLLIGWVPPDVKSGKIEGYHVYVDGVPKATIKFSERTRALIEGVDSSRPHRISVRSISSTGLHSKDAACTIVVGKDFPLAPTCVKASHISASSALISWLPSNSNFQHVIAVNSVEVKSVRPGCFRHLVTGLSPNTLYRVSVRVKPGKLLYNDEKNPKKLEMLVSNVEFRTLPKGLPDPPVNVQVEQGPQDGTLLVTWLPVHTSTASTSIAPVIGYGIFAAGRQIAEVESPTGDNTTLQKD</sequence>
<dbReference type="PROSITE" id="PS50853">
    <property type="entry name" value="FN3"/>
    <property type="match status" value="1"/>
</dbReference>
<dbReference type="CDD" id="cd12014">
    <property type="entry name" value="SH3_RIM-BP_1"/>
    <property type="match status" value="1"/>
</dbReference>
<dbReference type="Pfam" id="PF25523">
    <property type="entry name" value="Ig_RIMBP2"/>
    <property type="match status" value="2"/>
</dbReference>
<dbReference type="SUPFAM" id="SSF50044">
    <property type="entry name" value="SH3-domain"/>
    <property type="match status" value="1"/>
</dbReference>
<comment type="similarity">
    <text evidence="1">Belongs to the RIMBP family.</text>
</comment>
<feature type="domain" description="SH3" evidence="7">
    <location>
        <begin position="389"/>
        <end position="457"/>
    </location>
</feature>
<dbReference type="SMART" id="SM00060">
    <property type="entry name" value="FN3"/>
    <property type="match status" value="2"/>
</dbReference>
<feature type="compositionally biased region" description="Basic and acidic residues" evidence="6">
    <location>
        <begin position="208"/>
        <end position="218"/>
    </location>
</feature>
<dbReference type="Gene3D" id="2.60.40.10">
    <property type="entry name" value="Immunoglobulins"/>
    <property type="match status" value="3"/>
</dbReference>
<evidence type="ECO:0000256" key="5">
    <source>
        <dbReference type="SAM" id="Coils"/>
    </source>
</evidence>
<dbReference type="GO" id="GO:0045202">
    <property type="term" value="C:synapse"/>
    <property type="evidence" value="ECO:0007669"/>
    <property type="project" value="GOC"/>
</dbReference>